<protein>
    <submittedName>
        <fullName evidence="2">DUF2931 family protein</fullName>
    </submittedName>
</protein>
<accession>A0ABW7DHG1</accession>
<evidence type="ECO:0000313" key="2">
    <source>
        <dbReference type="EMBL" id="MFG6207486.1"/>
    </source>
</evidence>
<dbReference type="Proteomes" id="UP001605918">
    <property type="component" value="Unassembled WGS sequence"/>
</dbReference>
<proteinExistence type="predicted"/>
<dbReference type="Pfam" id="PF11153">
    <property type="entry name" value="DUF2931"/>
    <property type="match status" value="1"/>
</dbReference>
<gene>
    <name evidence="2" type="ORF">ACGSLL_24365</name>
</gene>
<dbReference type="EMBL" id="JBIEIL010000015">
    <property type="protein sequence ID" value="MFG6207486.1"/>
    <property type="molecule type" value="Genomic_DNA"/>
</dbReference>
<keyword evidence="1" id="KW-0732">Signal</keyword>
<evidence type="ECO:0000313" key="3">
    <source>
        <dbReference type="Proteomes" id="UP001605918"/>
    </source>
</evidence>
<sequence>MKAMIALLSALLLAGCQAGDAKFSGNDAKSSAWELVFVEPNYMKVWVEDSTVQDINDKVFFKAGKSTAASGEPDISAESARGWGAITGSGMPVTGADLPKRISVRWQSITEQKTYRGLIDIPEDARRLMVTSTHQRCPETPDKPTRFIASLYVGLAPGGVLQAWVKDACRNPIKVARGQAEIEPLGAQQGKNGGRYAYPVSDKAKRYIEKYGIPYGSW</sequence>
<feature type="signal peptide" evidence="1">
    <location>
        <begin position="1"/>
        <end position="18"/>
    </location>
</feature>
<reference evidence="2 3" key="1">
    <citation type="submission" date="2024-10" db="EMBL/GenBank/DDBJ databases">
        <title>Whole genome of Pseudomonas sp Strain RB5.</title>
        <authorList>
            <person name="Selami N."/>
        </authorList>
    </citation>
    <scope>NUCLEOTIDE SEQUENCE [LARGE SCALE GENOMIC DNA]</scope>
    <source>
        <strain evidence="2 3">RB5</strain>
    </source>
</reference>
<keyword evidence="3" id="KW-1185">Reference proteome</keyword>
<organism evidence="2 3">
    <name type="scientific">Pseudomonas retamae</name>
    <dbReference type="NCBI Taxonomy" id="702110"/>
    <lineage>
        <taxon>Bacteria</taxon>
        <taxon>Pseudomonadati</taxon>
        <taxon>Pseudomonadota</taxon>
        <taxon>Gammaproteobacteria</taxon>
        <taxon>Pseudomonadales</taxon>
        <taxon>Pseudomonadaceae</taxon>
        <taxon>Pseudomonas</taxon>
    </lineage>
</organism>
<dbReference type="InterPro" id="IPR021326">
    <property type="entry name" value="DUF2931"/>
</dbReference>
<feature type="chain" id="PRO_5046716461" evidence="1">
    <location>
        <begin position="19"/>
        <end position="218"/>
    </location>
</feature>
<dbReference type="RefSeq" id="WP_394508247.1">
    <property type="nucleotide sequence ID" value="NZ_JBIEIL010000015.1"/>
</dbReference>
<evidence type="ECO:0000256" key="1">
    <source>
        <dbReference type="SAM" id="SignalP"/>
    </source>
</evidence>
<comment type="caution">
    <text evidence="2">The sequence shown here is derived from an EMBL/GenBank/DDBJ whole genome shotgun (WGS) entry which is preliminary data.</text>
</comment>
<name>A0ABW7DHG1_9PSED</name>
<dbReference type="PROSITE" id="PS51257">
    <property type="entry name" value="PROKAR_LIPOPROTEIN"/>
    <property type="match status" value="1"/>
</dbReference>